<dbReference type="AlphaFoldDB" id="A0A7Z0J0S9"/>
<dbReference type="GO" id="GO:0047570">
    <property type="term" value="F:3-oxoadipate enol-lactonase activity"/>
    <property type="evidence" value="ECO:0007669"/>
    <property type="project" value="UniProtKB-EC"/>
</dbReference>
<evidence type="ECO:0000313" key="3">
    <source>
        <dbReference type="Proteomes" id="UP000535276"/>
    </source>
</evidence>
<dbReference type="GO" id="GO:0047372">
    <property type="term" value="F:monoacylglycerol lipase activity"/>
    <property type="evidence" value="ECO:0007669"/>
    <property type="project" value="TreeGrafter"/>
</dbReference>
<dbReference type="PRINTS" id="PR00111">
    <property type="entry name" value="ABHYDROLASE"/>
</dbReference>
<dbReference type="SUPFAM" id="SSF53474">
    <property type="entry name" value="alpha/beta-Hydrolases"/>
    <property type="match status" value="1"/>
</dbReference>
<sequence length="275" mass="29856">MTEEIDVQFARINDVTIHYQVIGAPADRPVIVFVNSLGTDFRIWRDVVVRLAGDYAIVLYDKRGHGLSDVGQLPSSIEDHATDLAGLLDLLSVKDAVILGLSVGGLIAQSLYQRRPDLVGALILCDTAHKIGTAESWNARIAAVERNGIGSIVDAIMERWFTPAFRRPESTAYSGYCNMLTRQPVEGYIAACEAIRDADFTEAAKRITVPTICIVGDQDGSTPPDLVLSTAKLIPGARYEVIPDCAHIPCVEQPEALTAIIRAFLTSLPPGETNR</sequence>
<proteinExistence type="predicted"/>
<dbReference type="EMBL" id="JACBZV010000011">
    <property type="protein sequence ID" value="NYJ14226.1"/>
    <property type="molecule type" value="Genomic_DNA"/>
</dbReference>
<dbReference type="GO" id="GO:0046464">
    <property type="term" value="P:acylglycerol catabolic process"/>
    <property type="evidence" value="ECO:0007669"/>
    <property type="project" value="TreeGrafter"/>
</dbReference>
<dbReference type="InterPro" id="IPR026968">
    <property type="entry name" value="PcaD/CatD"/>
</dbReference>
<feature type="domain" description="AB hydrolase-1" evidence="1">
    <location>
        <begin position="29"/>
        <end position="253"/>
    </location>
</feature>
<protein>
    <submittedName>
        <fullName evidence="2">3-oxoadipate enol-lactonase</fullName>
        <ecNumber evidence="2">3.1.1.24</ecNumber>
    </submittedName>
</protein>
<comment type="caution">
    <text evidence="2">The sequence shown here is derived from an EMBL/GenBank/DDBJ whole genome shotgun (WGS) entry which is preliminary data.</text>
</comment>
<dbReference type="NCBIfam" id="TIGR02427">
    <property type="entry name" value="protocat_pcaD"/>
    <property type="match status" value="1"/>
</dbReference>
<dbReference type="GO" id="GO:0016020">
    <property type="term" value="C:membrane"/>
    <property type="evidence" value="ECO:0007669"/>
    <property type="project" value="TreeGrafter"/>
</dbReference>
<gene>
    <name evidence="2" type="ORF">GGI64_005318</name>
</gene>
<organism evidence="2 3">
    <name type="scientific">Rhizobium leguminosarum</name>
    <dbReference type="NCBI Taxonomy" id="384"/>
    <lineage>
        <taxon>Bacteria</taxon>
        <taxon>Pseudomonadati</taxon>
        <taxon>Pseudomonadota</taxon>
        <taxon>Alphaproteobacteria</taxon>
        <taxon>Hyphomicrobiales</taxon>
        <taxon>Rhizobiaceae</taxon>
        <taxon>Rhizobium/Agrobacterium group</taxon>
        <taxon>Rhizobium</taxon>
    </lineage>
</organism>
<dbReference type="PANTHER" id="PTHR43798:SF5">
    <property type="entry name" value="MONOACYLGLYCEROL LIPASE ABHD6"/>
    <property type="match status" value="1"/>
</dbReference>
<evidence type="ECO:0000313" key="2">
    <source>
        <dbReference type="EMBL" id="NYJ14226.1"/>
    </source>
</evidence>
<dbReference type="PANTHER" id="PTHR43798">
    <property type="entry name" value="MONOACYLGLYCEROL LIPASE"/>
    <property type="match status" value="1"/>
</dbReference>
<reference evidence="2 3" key="1">
    <citation type="submission" date="2020-07" db="EMBL/GenBank/DDBJ databases">
        <title>Genomic Encyclopedia of Type Strains, Phase IV (KMG-V): Genome sequencing to study the core and pangenomes of soil and plant-associated prokaryotes.</title>
        <authorList>
            <person name="Whitman W."/>
        </authorList>
    </citation>
    <scope>NUCLEOTIDE SEQUENCE [LARGE SCALE GENOMIC DNA]</scope>
    <source>
        <strain evidence="2 3">SEMIA 4052</strain>
    </source>
</reference>
<dbReference type="Proteomes" id="UP000535276">
    <property type="component" value="Unassembled WGS sequence"/>
</dbReference>
<dbReference type="EC" id="3.1.1.24" evidence="2"/>
<name>A0A7Z0J0S9_RHILE</name>
<dbReference type="InterPro" id="IPR050266">
    <property type="entry name" value="AB_hydrolase_sf"/>
</dbReference>
<keyword evidence="2" id="KW-0378">Hydrolase</keyword>
<evidence type="ECO:0000259" key="1">
    <source>
        <dbReference type="Pfam" id="PF00561"/>
    </source>
</evidence>
<dbReference type="InterPro" id="IPR029058">
    <property type="entry name" value="AB_hydrolase_fold"/>
</dbReference>
<dbReference type="InterPro" id="IPR000073">
    <property type="entry name" value="AB_hydrolase_1"/>
</dbReference>
<accession>A0A7Z0J0S9</accession>
<dbReference type="Pfam" id="PF00561">
    <property type="entry name" value="Abhydrolase_1"/>
    <property type="match status" value="1"/>
</dbReference>
<dbReference type="Gene3D" id="3.40.50.1820">
    <property type="entry name" value="alpha/beta hydrolase"/>
    <property type="match status" value="1"/>
</dbReference>
<dbReference type="GO" id="GO:0042952">
    <property type="term" value="P:beta-ketoadipate pathway"/>
    <property type="evidence" value="ECO:0007669"/>
    <property type="project" value="InterPro"/>
</dbReference>